<evidence type="ECO:0000313" key="3">
    <source>
        <dbReference type="Proteomes" id="UP000308197"/>
    </source>
</evidence>
<reference evidence="2 3" key="1">
    <citation type="journal article" date="2019" name="Nat. Ecol. Evol.">
        <title>Megaphylogeny resolves global patterns of mushroom evolution.</title>
        <authorList>
            <person name="Varga T."/>
            <person name="Krizsan K."/>
            <person name="Foldi C."/>
            <person name="Dima B."/>
            <person name="Sanchez-Garcia M."/>
            <person name="Sanchez-Ramirez S."/>
            <person name="Szollosi G.J."/>
            <person name="Szarkandi J.G."/>
            <person name="Papp V."/>
            <person name="Albert L."/>
            <person name="Andreopoulos W."/>
            <person name="Angelini C."/>
            <person name="Antonin V."/>
            <person name="Barry K.W."/>
            <person name="Bougher N.L."/>
            <person name="Buchanan P."/>
            <person name="Buyck B."/>
            <person name="Bense V."/>
            <person name="Catcheside P."/>
            <person name="Chovatia M."/>
            <person name="Cooper J."/>
            <person name="Damon W."/>
            <person name="Desjardin D."/>
            <person name="Finy P."/>
            <person name="Geml J."/>
            <person name="Haridas S."/>
            <person name="Hughes K."/>
            <person name="Justo A."/>
            <person name="Karasinski D."/>
            <person name="Kautmanova I."/>
            <person name="Kiss B."/>
            <person name="Kocsube S."/>
            <person name="Kotiranta H."/>
            <person name="LaButti K.M."/>
            <person name="Lechner B.E."/>
            <person name="Liimatainen K."/>
            <person name="Lipzen A."/>
            <person name="Lukacs Z."/>
            <person name="Mihaltcheva S."/>
            <person name="Morgado L.N."/>
            <person name="Niskanen T."/>
            <person name="Noordeloos M.E."/>
            <person name="Ohm R.A."/>
            <person name="Ortiz-Santana B."/>
            <person name="Ovrebo C."/>
            <person name="Racz N."/>
            <person name="Riley R."/>
            <person name="Savchenko A."/>
            <person name="Shiryaev A."/>
            <person name="Soop K."/>
            <person name="Spirin V."/>
            <person name="Szebenyi C."/>
            <person name="Tomsovsky M."/>
            <person name="Tulloss R.E."/>
            <person name="Uehling J."/>
            <person name="Grigoriev I.V."/>
            <person name="Vagvolgyi C."/>
            <person name="Papp T."/>
            <person name="Martin F.M."/>
            <person name="Miettinen O."/>
            <person name="Hibbett D.S."/>
            <person name="Nagy L.G."/>
        </authorList>
    </citation>
    <scope>NUCLEOTIDE SEQUENCE [LARGE SCALE GENOMIC DNA]</scope>
    <source>
        <strain evidence="2 3">HHB13444</strain>
    </source>
</reference>
<dbReference type="InParanoid" id="A0A5C3NTK7"/>
<evidence type="ECO:0000313" key="2">
    <source>
        <dbReference type="EMBL" id="TFK79728.1"/>
    </source>
</evidence>
<evidence type="ECO:0000256" key="1">
    <source>
        <dbReference type="SAM" id="MobiDB-lite"/>
    </source>
</evidence>
<feature type="region of interest" description="Disordered" evidence="1">
    <location>
        <begin position="1"/>
        <end position="96"/>
    </location>
</feature>
<name>A0A5C3NTK7_9APHY</name>
<dbReference type="EMBL" id="ML211946">
    <property type="protein sequence ID" value="TFK79728.1"/>
    <property type="molecule type" value="Genomic_DNA"/>
</dbReference>
<feature type="compositionally biased region" description="Basic and acidic residues" evidence="1">
    <location>
        <begin position="58"/>
        <end position="74"/>
    </location>
</feature>
<protein>
    <submittedName>
        <fullName evidence="2">Uncharacterized protein</fullName>
    </submittedName>
</protein>
<proteinExistence type="predicted"/>
<accession>A0A5C3NTK7</accession>
<organism evidence="2 3">
    <name type="scientific">Polyporus arcularius HHB13444</name>
    <dbReference type="NCBI Taxonomy" id="1314778"/>
    <lineage>
        <taxon>Eukaryota</taxon>
        <taxon>Fungi</taxon>
        <taxon>Dikarya</taxon>
        <taxon>Basidiomycota</taxon>
        <taxon>Agaricomycotina</taxon>
        <taxon>Agaricomycetes</taxon>
        <taxon>Polyporales</taxon>
        <taxon>Polyporaceae</taxon>
        <taxon>Polyporus</taxon>
    </lineage>
</organism>
<dbReference type="AlphaFoldDB" id="A0A5C3NTK7"/>
<keyword evidence="3" id="KW-1185">Reference proteome</keyword>
<sequence length="288" mass="31109">MSTARPVPKGPVSPGVRYENSSVYSDDGGFHNHVFGVPTSPEAKDSASDSSHQAQENMRPEEPNGHLNHGRDAHQSPTEPSVLDNSGAPAPWAAPQERRQNAISVTLPAPGPASELETVSAPTVNEVRIVIGPLQNTLTVRYMLHNLRPYRFSPPAHIHRKGSRSQPMRCAGTVIKARLQSQVALLVDGLEEELHPFTDAIAAALIFGLPMGCMLREDVEELSLDRRLRRPPGTVPAYAGPLRHYGGGYGSWPLVAPSITSRTTSMISVPPFRSLALGMKELCTVGLD</sequence>
<dbReference type="Proteomes" id="UP000308197">
    <property type="component" value="Unassembled WGS sequence"/>
</dbReference>
<gene>
    <name evidence="2" type="ORF">K466DRAFT_570064</name>
</gene>